<feature type="region of interest" description="Disordered" evidence="18">
    <location>
        <begin position="235"/>
        <end position="263"/>
    </location>
</feature>
<evidence type="ECO:0000256" key="4">
    <source>
        <dbReference type="ARBA" id="ARBA00004371"/>
    </source>
</evidence>
<evidence type="ECO:0000256" key="7">
    <source>
        <dbReference type="ARBA" id="ARBA00022679"/>
    </source>
</evidence>
<evidence type="ECO:0000256" key="2">
    <source>
        <dbReference type="ARBA" id="ARBA00004170"/>
    </source>
</evidence>
<keyword evidence="22" id="KW-1185">Reference proteome</keyword>
<keyword evidence="16" id="KW-0449">Lipoprotein</keyword>
<organism evidence="21 22">
    <name type="scientific">Pestalotiopsis fici (strain W106-1 / CGMCC3.15140)</name>
    <dbReference type="NCBI Taxonomy" id="1229662"/>
    <lineage>
        <taxon>Eukaryota</taxon>
        <taxon>Fungi</taxon>
        <taxon>Dikarya</taxon>
        <taxon>Ascomycota</taxon>
        <taxon>Pezizomycotina</taxon>
        <taxon>Sordariomycetes</taxon>
        <taxon>Xylariomycetidae</taxon>
        <taxon>Amphisphaeriales</taxon>
        <taxon>Sporocadaceae</taxon>
        <taxon>Pestalotiopsis</taxon>
    </lineage>
</organism>
<keyword evidence="9" id="KW-0479">Metal-binding</keyword>
<dbReference type="eggNOG" id="KOG1729">
    <property type="taxonomic scope" value="Eukaryota"/>
</dbReference>
<keyword evidence="11 17" id="KW-0863">Zinc-finger</keyword>
<evidence type="ECO:0000256" key="8">
    <source>
        <dbReference type="ARBA" id="ARBA00022707"/>
    </source>
</evidence>
<evidence type="ECO:0000256" key="1">
    <source>
        <dbReference type="ARBA" id="ARBA00000900"/>
    </source>
</evidence>
<feature type="region of interest" description="Disordered" evidence="18">
    <location>
        <begin position="366"/>
        <end position="415"/>
    </location>
</feature>
<keyword evidence="12" id="KW-0833">Ubl conjugation pathway</keyword>
<evidence type="ECO:0000256" key="6">
    <source>
        <dbReference type="ARBA" id="ARBA00012483"/>
    </source>
</evidence>
<comment type="catalytic activity">
    <reaction evidence="1">
        <text>S-ubiquitinyl-[E2 ubiquitin-conjugating enzyme]-L-cysteine + [acceptor protein]-L-lysine = [E2 ubiquitin-conjugating enzyme]-L-cysteine + N(6)-ubiquitinyl-[acceptor protein]-L-lysine.</text>
        <dbReference type="EC" id="2.3.2.27"/>
    </reaction>
</comment>
<keyword evidence="15" id="KW-0458">Lysosome</keyword>
<evidence type="ECO:0000256" key="10">
    <source>
        <dbReference type="ARBA" id="ARBA00022753"/>
    </source>
</evidence>
<protein>
    <recommendedName>
        <fullName evidence="6">RING-type E3 ubiquitin transferase</fullName>
        <ecNumber evidence="6">2.3.2.27</ecNumber>
    </recommendedName>
</protein>
<dbReference type="PANTHER" id="PTHR46661">
    <property type="entry name" value="E3 UBIQUITIN-PROTEIN LIGASE ZNRF1-LIKE PROTEIN"/>
    <property type="match status" value="1"/>
</dbReference>
<dbReference type="InterPro" id="IPR017455">
    <property type="entry name" value="Znf_FYVE-rel"/>
</dbReference>
<evidence type="ECO:0000256" key="11">
    <source>
        <dbReference type="ARBA" id="ARBA00022771"/>
    </source>
</evidence>
<keyword evidence="14" id="KW-0472">Membrane</keyword>
<comment type="subcellular location">
    <subcellularLocation>
        <location evidence="3">Endosome</location>
    </subcellularLocation>
    <subcellularLocation>
        <location evidence="4">Lysosome</location>
    </subcellularLocation>
    <subcellularLocation>
        <location evidence="2">Membrane</location>
        <topology evidence="2">Peripheral membrane protein</topology>
    </subcellularLocation>
</comment>
<dbReference type="InterPro" id="IPR013083">
    <property type="entry name" value="Znf_RING/FYVE/PHD"/>
</dbReference>
<gene>
    <name evidence="21" type="ORF">PFICI_00324</name>
</gene>
<keyword evidence="13" id="KW-0862">Zinc</keyword>
<dbReference type="InterPro" id="IPR000306">
    <property type="entry name" value="Znf_FYVE"/>
</dbReference>
<dbReference type="EC" id="2.3.2.27" evidence="6"/>
<proteinExistence type="predicted"/>
<keyword evidence="7" id="KW-0808">Transferase</keyword>
<dbReference type="InParanoid" id="W3XMI4"/>
<dbReference type="RefSeq" id="XP_007827096.1">
    <property type="nucleotide sequence ID" value="XM_007828905.1"/>
</dbReference>
<evidence type="ECO:0000256" key="16">
    <source>
        <dbReference type="ARBA" id="ARBA00023288"/>
    </source>
</evidence>
<evidence type="ECO:0000313" key="21">
    <source>
        <dbReference type="EMBL" id="ETS86496.1"/>
    </source>
</evidence>
<feature type="compositionally biased region" description="Polar residues" evidence="18">
    <location>
        <begin position="396"/>
        <end position="413"/>
    </location>
</feature>
<dbReference type="PROSITE" id="PS50178">
    <property type="entry name" value="ZF_FYVE"/>
    <property type="match status" value="1"/>
</dbReference>
<dbReference type="InterPro" id="IPR011011">
    <property type="entry name" value="Znf_FYVE_PHD"/>
</dbReference>
<comment type="pathway">
    <text evidence="5">Protein modification; protein ubiquitination.</text>
</comment>
<evidence type="ECO:0000256" key="12">
    <source>
        <dbReference type="ARBA" id="ARBA00022786"/>
    </source>
</evidence>
<dbReference type="InterPro" id="IPR051878">
    <property type="entry name" value="ZNRF_ubiq-protein_ligase"/>
</dbReference>
<dbReference type="KEGG" id="pfy:PFICI_00324"/>
<dbReference type="Pfam" id="PF01363">
    <property type="entry name" value="FYVE"/>
    <property type="match status" value="1"/>
</dbReference>
<dbReference type="Pfam" id="PF13639">
    <property type="entry name" value="zf-RING_2"/>
    <property type="match status" value="1"/>
</dbReference>
<feature type="region of interest" description="Disordered" evidence="18">
    <location>
        <begin position="1"/>
        <end position="58"/>
    </location>
</feature>
<dbReference type="OrthoDB" id="660555at2759"/>
<dbReference type="EMBL" id="KI912109">
    <property type="protein sequence ID" value="ETS86496.1"/>
    <property type="molecule type" value="Genomic_DNA"/>
</dbReference>
<feature type="domain" description="FYVE-type" evidence="20">
    <location>
        <begin position="274"/>
        <end position="366"/>
    </location>
</feature>
<dbReference type="GO" id="GO:0061630">
    <property type="term" value="F:ubiquitin protein ligase activity"/>
    <property type="evidence" value="ECO:0007669"/>
    <property type="project" value="UniProtKB-EC"/>
</dbReference>
<dbReference type="AlphaFoldDB" id="W3XMI4"/>
<dbReference type="InterPro" id="IPR001841">
    <property type="entry name" value="Znf_RING"/>
</dbReference>
<evidence type="ECO:0000256" key="13">
    <source>
        <dbReference type="ARBA" id="ARBA00022833"/>
    </source>
</evidence>
<dbReference type="GeneID" id="19265337"/>
<dbReference type="FunCoup" id="W3XMI4">
    <property type="interactions" value="13"/>
</dbReference>
<accession>W3XMI4</accession>
<evidence type="ECO:0000256" key="5">
    <source>
        <dbReference type="ARBA" id="ARBA00004906"/>
    </source>
</evidence>
<evidence type="ECO:0000256" key="17">
    <source>
        <dbReference type="PROSITE-ProRule" id="PRU00175"/>
    </source>
</evidence>
<dbReference type="GO" id="GO:0008270">
    <property type="term" value="F:zinc ion binding"/>
    <property type="evidence" value="ECO:0007669"/>
    <property type="project" value="UniProtKB-KW"/>
</dbReference>
<dbReference type="GO" id="GO:0043161">
    <property type="term" value="P:proteasome-mediated ubiquitin-dependent protein catabolic process"/>
    <property type="evidence" value="ECO:0007669"/>
    <property type="project" value="TreeGrafter"/>
</dbReference>
<dbReference type="SMART" id="SM00184">
    <property type="entry name" value="RING"/>
    <property type="match status" value="1"/>
</dbReference>
<keyword evidence="8" id="KW-0519">Myristate</keyword>
<feature type="region of interest" description="Disordered" evidence="18">
    <location>
        <begin position="440"/>
        <end position="467"/>
    </location>
</feature>
<dbReference type="PANTHER" id="PTHR46661:SF4">
    <property type="entry name" value="RING-TYPE DOMAIN-CONTAINING PROTEIN"/>
    <property type="match status" value="1"/>
</dbReference>
<feature type="region of interest" description="Disordered" evidence="18">
    <location>
        <begin position="537"/>
        <end position="568"/>
    </location>
</feature>
<dbReference type="eggNOG" id="KOG4381">
    <property type="taxonomic scope" value="Eukaryota"/>
</dbReference>
<feature type="compositionally biased region" description="Basic and acidic residues" evidence="18">
    <location>
        <begin position="16"/>
        <end position="32"/>
    </location>
</feature>
<evidence type="ECO:0000256" key="14">
    <source>
        <dbReference type="ARBA" id="ARBA00023136"/>
    </source>
</evidence>
<dbReference type="SUPFAM" id="SSF57850">
    <property type="entry name" value="RING/U-box"/>
    <property type="match status" value="1"/>
</dbReference>
<evidence type="ECO:0000313" key="22">
    <source>
        <dbReference type="Proteomes" id="UP000030651"/>
    </source>
</evidence>
<feature type="compositionally biased region" description="Polar residues" evidence="18">
    <location>
        <begin position="490"/>
        <end position="504"/>
    </location>
</feature>
<reference evidence="22" key="1">
    <citation type="journal article" date="2015" name="BMC Genomics">
        <title>Genomic and transcriptomic analysis of the endophytic fungus Pestalotiopsis fici reveals its lifestyle and high potential for synthesis of natural products.</title>
        <authorList>
            <person name="Wang X."/>
            <person name="Zhang X."/>
            <person name="Liu L."/>
            <person name="Xiang M."/>
            <person name="Wang W."/>
            <person name="Sun X."/>
            <person name="Che Y."/>
            <person name="Guo L."/>
            <person name="Liu G."/>
            <person name="Guo L."/>
            <person name="Wang C."/>
            <person name="Yin W.B."/>
            <person name="Stadler M."/>
            <person name="Zhang X."/>
            <person name="Liu X."/>
        </authorList>
    </citation>
    <scope>NUCLEOTIDE SEQUENCE [LARGE SCALE GENOMIC DNA]</scope>
    <source>
        <strain evidence="22">W106-1 / CGMCC3.15140</strain>
    </source>
</reference>
<feature type="region of interest" description="Disordered" evidence="18">
    <location>
        <begin position="490"/>
        <end position="510"/>
    </location>
</feature>
<dbReference type="HOGENOM" id="CLU_022550_3_0_1"/>
<dbReference type="PROSITE" id="PS50089">
    <property type="entry name" value="ZF_RING_2"/>
    <property type="match status" value="1"/>
</dbReference>
<dbReference type="Gene3D" id="3.30.40.10">
    <property type="entry name" value="Zinc/RING finger domain, C3HC4 (zinc finger)"/>
    <property type="match status" value="2"/>
</dbReference>
<dbReference type="OMA" id="ICHTQFS"/>
<feature type="compositionally biased region" description="Low complexity" evidence="18">
    <location>
        <begin position="35"/>
        <end position="49"/>
    </location>
</feature>
<dbReference type="Proteomes" id="UP000030651">
    <property type="component" value="Unassembled WGS sequence"/>
</dbReference>
<evidence type="ECO:0000256" key="3">
    <source>
        <dbReference type="ARBA" id="ARBA00004177"/>
    </source>
</evidence>
<sequence>MASHDGEGSPPDAINADEHHSIRPDQPEHSESESESGSSYAGTASAGPSTPACPYRDSRFHDQECSRFFDCPTHLVDRVLSDDEDDEDDEHESHEQQPIATDSHHVPGADNFPLQPPEPADNMSVSAPIDAAMINQTTLETQDAGHSDLPAEETNTVQETAGGAGTQVEAGLETTAPDNTTTVTGSLEPVLDTDATTQRGVEDLAQDDSALVESIRNPLRRLSVLENQTASTFGEFPRASQHQQLPPLPFGSEPRQLPSQSRTADVVVPRWQPDSEVTSCPICHRDFSIFNRKHHCRKCGRVVCSSCSPHRITIPKEFIVRPPWEHPSLYPMAGEYGAERPLVDFNTYIGGGERVRLCNPCVPDPNVTPPQPAQHLPSRLSNPLYSPGASRHQRSRSNVATSPFINPSAQQYPPGNLPQLGSLLGTNRSRSATVNHVPLRRSQIHPPPGWEHLRTAPGGRDPFPHEQDDEFGFTRAPSHLEQLLFRASLQQQHHARTPPQQRARSPSIAEEDRCPICHHELPSSGLQDSERLREEHVASCIQEHSGSRREPASNSPFPTLGTPPRPRRATGLVSYIADEKERARNEECGICFEEYEPGVRMARLECWCRFHYDCIIEWFSRRGNARCPIHQHDSYES</sequence>
<feature type="region of interest" description="Disordered" evidence="18">
    <location>
        <begin position="80"/>
        <end position="124"/>
    </location>
</feature>
<evidence type="ECO:0000259" key="19">
    <source>
        <dbReference type="PROSITE" id="PS50089"/>
    </source>
</evidence>
<dbReference type="SUPFAM" id="SSF57903">
    <property type="entry name" value="FYVE/PHD zinc finger"/>
    <property type="match status" value="1"/>
</dbReference>
<evidence type="ECO:0000259" key="20">
    <source>
        <dbReference type="PROSITE" id="PS50178"/>
    </source>
</evidence>
<evidence type="ECO:0000256" key="9">
    <source>
        <dbReference type="ARBA" id="ARBA00022723"/>
    </source>
</evidence>
<evidence type="ECO:0000256" key="18">
    <source>
        <dbReference type="SAM" id="MobiDB-lite"/>
    </source>
</evidence>
<name>W3XMI4_PESFW</name>
<keyword evidence="10" id="KW-0967">Endosome</keyword>
<dbReference type="STRING" id="1229662.W3XMI4"/>
<dbReference type="SMART" id="SM00064">
    <property type="entry name" value="FYVE"/>
    <property type="match status" value="1"/>
</dbReference>
<dbReference type="CDD" id="cd16489">
    <property type="entry name" value="mRING-CH-C4HC2H_ZNRF"/>
    <property type="match status" value="1"/>
</dbReference>
<dbReference type="GO" id="GO:0016020">
    <property type="term" value="C:membrane"/>
    <property type="evidence" value="ECO:0007669"/>
    <property type="project" value="UniProtKB-SubCell"/>
</dbReference>
<dbReference type="GO" id="GO:0005768">
    <property type="term" value="C:endosome"/>
    <property type="evidence" value="ECO:0007669"/>
    <property type="project" value="UniProtKB-SubCell"/>
</dbReference>
<evidence type="ECO:0000256" key="15">
    <source>
        <dbReference type="ARBA" id="ARBA00023228"/>
    </source>
</evidence>
<dbReference type="GO" id="GO:0070936">
    <property type="term" value="P:protein K48-linked ubiquitination"/>
    <property type="evidence" value="ECO:0007669"/>
    <property type="project" value="TreeGrafter"/>
</dbReference>
<feature type="domain" description="RING-type" evidence="19">
    <location>
        <begin position="588"/>
        <end position="631"/>
    </location>
</feature>